<keyword evidence="4" id="KW-1185">Reference proteome</keyword>
<organism evidence="2 3">
    <name type="scientific">Parafannyhessea umbonata</name>
    <dbReference type="NCBI Taxonomy" id="604330"/>
    <lineage>
        <taxon>Bacteria</taxon>
        <taxon>Bacillati</taxon>
        <taxon>Actinomycetota</taxon>
        <taxon>Coriobacteriia</taxon>
        <taxon>Coriobacteriales</taxon>
        <taxon>Atopobiaceae</taxon>
        <taxon>Parafannyhessea</taxon>
    </lineage>
</organism>
<dbReference type="Proteomes" id="UP000199128">
    <property type="component" value="Unassembled WGS sequence"/>
</dbReference>
<dbReference type="AlphaFoldDB" id="A0A1H9P8M4"/>
<reference evidence="3 4" key="1">
    <citation type="submission" date="2016-10" db="EMBL/GenBank/DDBJ databases">
        <authorList>
            <person name="Varghese N."/>
            <person name="Submissions S."/>
        </authorList>
    </citation>
    <scope>NUCLEOTIDE SEQUENCE [LARGE SCALE GENOMIC DNA]</scope>
    <source>
        <strain evidence="3">KHGC19</strain>
        <strain evidence="1 4">WCP15</strain>
    </source>
</reference>
<proteinExistence type="predicted"/>
<evidence type="ECO:0000313" key="1">
    <source>
        <dbReference type="EMBL" id="SEH43466.1"/>
    </source>
</evidence>
<reference evidence="2" key="2">
    <citation type="submission" date="2016-10" db="EMBL/GenBank/DDBJ databases">
        <authorList>
            <person name="de Groot N.N."/>
        </authorList>
    </citation>
    <scope>NUCLEOTIDE SEQUENCE [LARGE SCALE GENOMIC DNA]</scope>
    <source>
        <strain evidence="2">KHGC19</strain>
    </source>
</reference>
<evidence type="ECO:0000313" key="4">
    <source>
        <dbReference type="Proteomes" id="UP000199135"/>
    </source>
</evidence>
<protein>
    <submittedName>
        <fullName evidence="2">Uncharacterized protein</fullName>
    </submittedName>
</protein>
<evidence type="ECO:0000313" key="2">
    <source>
        <dbReference type="EMBL" id="SER44245.1"/>
    </source>
</evidence>
<dbReference type="EMBL" id="FOGP01000002">
    <property type="protein sequence ID" value="SER44245.1"/>
    <property type="molecule type" value="Genomic_DNA"/>
</dbReference>
<accession>A0A1H9P8M4</accession>
<dbReference type="Proteomes" id="UP000199135">
    <property type="component" value="Unassembled WGS sequence"/>
</dbReference>
<gene>
    <name evidence="2" type="ORF">SAMN05216446_0873</name>
    <name evidence="1" type="ORF">SAMN05216447_102153</name>
</gene>
<sequence>MRWRYESLVEETIRDFVAKQIPDARDWEDCEYNLVNVPYDPEDVVTAVQVDVNIPTSSADAWLTFLVVEYSEEEDPGVECLRCVRNGRGEHSDTIYAWDDVICEWETVSDAESAGNTLTASNARSASDARTA</sequence>
<dbReference type="RefSeq" id="WP_078687035.1">
    <property type="nucleotide sequence ID" value="NZ_FNWT01000002.1"/>
</dbReference>
<dbReference type="EMBL" id="FNWT01000002">
    <property type="protein sequence ID" value="SEH43466.1"/>
    <property type="molecule type" value="Genomic_DNA"/>
</dbReference>
<name>A0A1H9P8M4_9ACTN</name>
<evidence type="ECO:0000313" key="3">
    <source>
        <dbReference type="Proteomes" id="UP000199128"/>
    </source>
</evidence>